<protein>
    <recommendedName>
        <fullName evidence="8">Resolvase/invertase-type recombinase catalytic domain-containing protein</fullName>
    </recommendedName>
</protein>
<evidence type="ECO:0000259" key="5">
    <source>
        <dbReference type="PROSITE" id="PS51737"/>
    </source>
</evidence>
<dbReference type="STRING" id="67285.AQI88_34575"/>
<proteinExistence type="predicted"/>
<feature type="domain" description="Recombinase" evidence="5">
    <location>
        <begin position="173"/>
        <end position="304"/>
    </location>
</feature>
<feature type="region of interest" description="Disordered" evidence="3">
    <location>
        <begin position="660"/>
        <end position="683"/>
    </location>
</feature>
<dbReference type="GO" id="GO:0000150">
    <property type="term" value="F:DNA strand exchange activity"/>
    <property type="evidence" value="ECO:0007669"/>
    <property type="project" value="InterPro"/>
</dbReference>
<dbReference type="EMBL" id="LMWL01000067">
    <property type="protein sequence ID" value="KUM91915.1"/>
    <property type="molecule type" value="Genomic_DNA"/>
</dbReference>
<dbReference type="PROSITE" id="PS51737">
    <property type="entry name" value="RECOMBINASE_DNA_BIND"/>
    <property type="match status" value="1"/>
</dbReference>
<dbReference type="InterPro" id="IPR006119">
    <property type="entry name" value="Resolv_N"/>
</dbReference>
<keyword evidence="1" id="KW-0238">DNA-binding</keyword>
<dbReference type="InterPro" id="IPR036162">
    <property type="entry name" value="Resolvase-like_N_sf"/>
</dbReference>
<sequence>MSKLMRRPNTATVGSEIIALGYKRCSSEEQLKGYGLEVQDDELHAWEAESLQHTLLEVFSDEGVGGSLDHRPGMLRLEARAWEGEANRIVVPKVDRVGRTARAAFNWAWRMQDIGIHFIAIQERIDTSTELGWTMFQQYVFFSEMEWNRIRQRTLDGRNKKIEYGGWPAGPAPYRYRIEGKGQKGSFLVVNEDEARVIHKAVSLLIDDKKSFEEAADELNRLEMYTRSGKPWTCTNLYQRVHSETFDGYTTYRKTNRGCRKKATKLYEDGTPVHGEPVRIAVPQILTAHRNVELKAALKKRSLEKPQSAARTYSLSGHILSGCGKTYVGGGRTEHRSYYCQGQRPEVVMEDGKAVKKPGCDCTNLDAAEAEKDVWNKVAELVRDEDRLKALASRWVNTLPGDRDKYAERENSLTASIEKQKKLIEDAVPEYIKAGMEPAVAVAAAKKLQEEVDGWEKQLKEVRDWLAGYDKAQQRANAIVALARSSKRRLANLSESEKAGIFDMFRIVVLPDTHRFVKRSGAPCKVIAWHHESGTLVPPDVTEAQWGRACEVIAQFHGPRHFSMTKLDLRVALNGMLHRLRHGVEWSQLESWGNPEALRQRQGTWFRSGAWQALMEHLSTCGQGTRVYQHPAIPTLHVVGEVRTGVLALLGATEADVTELSDDGSGFHDRGGDAQQSGGCGPASDGSGIFRELAIDAEKIAKAVARRLA</sequence>
<accession>A0A101NF35</accession>
<evidence type="ECO:0000259" key="4">
    <source>
        <dbReference type="PROSITE" id="PS51736"/>
    </source>
</evidence>
<dbReference type="Gene3D" id="3.90.1750.20">
    <property type="entry name" value="Putative Large Serine Recombinase, Chain B, Domain 2"/>
    <property type="match status" value="1"/>
</dbReference>
<keyword evidence="2" id="KW-0233">DNA recombination</keyword>
<organism evidence="6 7">
    <name type="scientific">Streptomyces cellostaticus</name>
    <dbReference type="NCBI Taxonomy" id="67285"/>
    <lineage>
        <taxon>Bacteria</taxon>
        <taxon>Bacillati</taxon>
        <taxon>Actinomycetota</taxon>
        <taxon>Actinomycetes</taxon>
        <taxon>Kitasatosporales</taxon>
        <taxon>Streptomycetaceae</taxon>
        <taxon>Streptomyces</taxon>
    </lineage>
</organism>
<dbReference type="PANTHER" id="PTHR30461">
    <property type="entry name" value="DNA-INVERTASE FROM LAMBDOID PROPHAGE"/>
    <property type="match status" value="1"/>
</dbReference>
<comment type="caution">
    <text evidence="6">The sequence shown here is derived from an EMBL/GenBank/DDBJ whole genome shotgun (WGS) entry which is preliminary data.</text>
</comment>
<dbReference type="Gene3D" id="3.40.50.1390">
    <property type="entry name" value="Resolvase, N-terminal catalytic domain"/>
    <property type="match status" value="1"/>
</dbReference>
<name>A0A101NF35_9ACTN</name>
<dbReference type="Pfam" id="PF00239">
    <property type="entry name" value="Resolvase"/>
    <property type="match status" value="1"/>
</dbReference>
<evidence type="ECO:0000256" key="3">
    <source>
        <dbReference type="SAM" id="MobiDB-lite"/>
    </source>
</evidence>
<dbReference type="PROSITE" id="PS51736">
    <property type="entry name" value="RECOMBINASES_3"/>
    <property type="match status" value="1"/>
</dbReference>
<dbReference type="Pfam" id="PF07508">
    <property type="entry name" value="Recombinase"/>
    <property type="match status" value="1"/>
</dbReference>
<dbReference type="InterPro" id="IPR050639">
    <property type="entry name" value="SSR_resolvase"/>
</dbReference>
<evidence type="ECO:0000256" key="2">
    <source>
        <dbReference type="ARBA" id="ARBA00023172"/>
    </source>
</evidence>
<keyword evidence="7" id="KW-1185">Reference proteome</keyword>
<dbReference type="CDD" id="cd00338">
    <property type="entry name" value="Ser_Recombinase"/>
    <property type="match status" value="1"/>
</dbReference>
<dbReference type="GO" id="GO:0003677">
    <property type="term" value="F:DNA binding"/>
    <property type="evidence" value="ECO:0007669"/>
    <property type="project" value="UniProtKB-KW"/>
</dbReference>
<dbReference type="Proteomes" id="UP000054241">
    <property type="component" value="Unassembled WGS sequence"/>
</dbReference>
<dbReference type="RefSeq" id="WP_067007165.1">
    <property type="nucleotide sequence ID" value="NZ_BNDU01000006.1"/>
</dbReference>
<evidence type="ECO:0000313" key="7">
    <source>
        <dbReference type="Proteomes" id="UP000054241"/>
    </source>
</evidence>
<reference evidence="6 7" key="1">
    <citation type="submission" date="2015-10" db="EMBL/GenBank/DDBJ databases">
        <title>Draft genome sequence of Streptomyces cellostaticus DSM 40189, type strain for the species Streptomyces cellostaticus.</title>
        <authorList>
            <person name="Ruckert C."/>
            <person name="Winkler A."/>
            <person name="Kalinowski J."/>
            <person name="Kampfer P."/>
            <person name="Glaeser S."/>
        </authorList>
    </citation>
    <scope>NUCLEOTIDE SEQUENCE [LARGE SCALE GENOMIC DNA]</scope>
    <source>
        <strain evidence="6 7">DSM 40189</strain>
    </source>
</reference>
<dbReference type="AlphaFoldDB" id="A0A101NF35"/>
<feature type="domain" description="Resolvase/invertase-type recombinase catalytic" evidence="4">
    <location>
        <begin position="18"/>
        <end position="165"/>
    </location>
</feature>
<dbReference type="PANTHER" id="PTHR30461:SF2">
    <property type="entry name" value="SERINE RECOMBINASE PINE-RELATED"/>
    <property type="match status" value="1"/>
</dbReference>
<dbReference type="OrthoDB" id="4546548at2"/>
<dbReference type="SUPFAM" id="SSF53041">
    <property type="entry name" value="Resolvase-like"/>
    <property type="match status" value="1"/>
</dbReference>
<evidence type="ECO:0008006" key="8">
    <source>
        <dbReference type="Google" id="ProtNLM"/>
    </source>
</evidence>
<dbReference type="InterPro" id="IPR038109">
    <property type="entry name" value="DNA_bind_recomb_sf"/>
</dbReference>
<dbReference type="InterPro" id="IPR011109">
    <property type="entry name" value="DNA_bind_recombinase_dom"/>
</dbReference>
<evidence type="ECO:0000256" key="1">
    <source>
        <dbReference type="ARBA" id="ARBA00023125"/>
    </source>
</evidence>
<evidence type="ECO:0000313" key="6">
    <source>
        <dbReference type="EMBL" id="KUM91915.1"/>
    </source>
</evidence>
<gene>
    <name evidence="6" type="ORF">AQI88_34575</name>
</gene>
<dbReference type="SMART" id="SM00857">
    <property type="entry name" value="Resolvase"/>
    <property type="match status" value="1"/>
</dbReference>